<dbReference type="Gene3D" id="3.30.710.10">
    <property type="entry name" value="Potassium Channel Kv1.1, Chain A"/>
    <property type="match status" value="1"/>
</dbReference>
<dbReference type="STRING" id="888268.A0A1E5WFC5"/>
<organism evidence="4 5">
    <name type="scientific">Dichanthelium oligosanthes</name>
    <dbReference type="NCBI Taxonomy" id="888268"/>
    <lineage>
        <taxon>Eukaryota</taxon>
        <taxon>Viridiplantae</taxon>
        <taxon>Streptophyta</taxon>
        <taxon>Embryophyta</taxon>
        <taxon>Tracheophyta</taxon>
        <taxon>Spermatophyta</taxon>
        <taxon>Magnoliopsida</taxon>
        <taxon>Liliopsida</taxon>
        <taxon>Poales</taxon>
        <taxon>Poaceae</taxon>
        <taxon>PACMAD clade</taxon>
        <taxon>Panicoideae</taxon>
        <taxon>Panicodae</taxon>
        <taxon>Paniceae</taxon>
        <taxon>Dichantheliinae</taxon>
        <taxon>Dichanthelium</taxon>
    </lineage>
</organism>
<accession>A0A1E5WFC5</accession>
<comment type="similarity">
    <text evidence="2">Belongs to the Tdpoz family.</text>
</comment>
<evidence type="ECO:0000313" key="4">
    <source>
        <dbReference type="EMBL" id="OEL36065.1"/>
    </source>
</evidence>
<evidence type="ECO:0000313" key="5">
    <source>
        <dbReference type="Proteomes" id="UP000095767"/>
    </source>
</evidence>
<proteinExistence type="inferred from homology"/>
<dbReference type="InterPro" id="IPR045005">
    <property type="entry name" value="BPM1-6"/>
</dbReference>
<gene>
    <name evidence="4" type="ORF">BAE44_0002917</name>
</gene>
<dbReference type="PANTHER" id="PTHR26379:SF496">
    <property type="entry name" value="BTB DOMAIN-CONTAINING PROTEIN"/>
    <property type="match status" value="1"/>
</dbReference>
<dbReference type="Pfam" id="PF24570">
    <property type="entry name" value="BACK_BPM_SPOP"/>
    <property type="match status" value="1"/>
</dbReference>
<name>A0A1E5WFC5_9POAL</name>
<comment type="caution">
    <text evidence="4">The sequence shown here is derived from an EMBL/GenBank/DDBJ whole genome shotgun (WGS) entry which is preliminary data.</text>
</comment>
<dbReference type="InterPro" id="IPR056423">
    <property type="entry name" value="BACK_BPM_SPOP"/>
</dbReference>
<keyword evidence="5" id="KW-1185">Reference proteome</keyword>
<feature type="domain" description="BPM/SPOP BACK" evidence="3">
    <location>
        <begin position="33"/>
        <end position="87"/>
    </location>
</feature>
<evidence type="ECO:0000259" key="3">
    <source>
        <dbReference type="Pfam" id="PF24570"/>
    </source>
</evidence>
<evidence type="ECO:0000256" key="1">
    <source>
        <dbReference type="ARBA" id="ARBA00004906"/>
    </source>
</evidence>
<dbReference type="GO" id="GO:0016567">
    <property type="term" value="P:protein ubiquitination"/>
    <property type="evidence" value="ECO:0007669"/>
    <property type="project" value="InterPro"/>
</dbReference>
<sequence>MFRHLLLAAKRYGIRSLSAICERVLSECIDVETAAATLAMAHRQGFEKLKEACFEFMMDPCIFELVQETKGYFKLECWETSLVEDLWGKYCGRRDIGIFEDLLTA</sequence>
<dbReference type="PANTHER" id="PTHR26379">
    <property type="entry name" value="BTB/POZ AND MATH DOMAIN-CONTAINING PROTEIN 1"/>
    <property type="match status" value="1"/>
</dbReference>
<dbReference type="EMBL" id="LWDX02010312">
    <property type="protein sequence ID" value="OEL36065.1"/>
    <property type="molecule type" value="Genomic_DNA"/>
</dbReference>
<dbReference type="AlphaFoldDB" id="A0A1E5WFC5"/>
<dbReference type="InterPro" id="IPR011333">
    <property type="entry name" value="SKP1/BTB/POZ_sf"/>
</dbReference>
<dbReference type="Proteomes" id="UP000095767">
    <property type="component" value="Unassembled WGS sequence"/>
</dbReference>
<reference evidence="4 5" key="1">
    <citation type="submission" date="2016-09" db="EMBL/GenBank/DDBJ databases">
        <title>The draft genome of Dichanthelium oligosanthes: A C3 panicoid grass species.</title>
        <authorList>
            <person name="Studer A.J."/>
            <person name="Schnable J.C."/>
            <person name="Brutnell T.P."/>
        </authorList>
    </citation>
    <scope>NUCLEOTIDE SEQUENCE [LARGE SCALE GENOMIC DNA]</scope>
    <source>
        <strain evidence="5">cv. Kellogg 1175</strain>
        <tissue evidence="4">Leaf</tissue>
    </source>
</reference>
<protein>
    <recommendedName>
        <fullName evidence="3">BPM/SPOP BACK domain-containing protein</fullName>
    </recommendedName>
</protein>
<evidence type="ECO:0000256" key="2">
    <source>
        <dbReference type="ARBA" id="ARBA00010846"/>
    </source>
</evidence>
<comment type="pathway">
    <text evidence="1">Protein modification; protein ubiquitination.</text>
</comment>